<dbReference type="OrthoDB" id="10064100at2759"/>
<keyword evidence="4" id="KW-1185">Reference proteome</keyword>
<dbReference type="SMART" id="SM00504">
    <property type="entry name" value="Ubox"/>
    <property type="match status" value="1"/>
</dbReference>
<dbReference type="CDD" id="cd16655">
    <property type="entry name" value="RING-Ubox_WDSUB1-like"/>
    <property type="match status" value="1"/>
</dbReference>
<dbReference type="InterPro" id="IPR052085">
    <property type="entry name" value="WD-SAM-U-box"/>
</dbReference>
<accession>A0A835T4X6</accession>
<dbReference type="Pfam" id="PF04564">
    <property type="entry name" value="U-box"/>
    <property type="match status" value="1"/>
</dbReference>
<dbReference type="UniPathway" id="UPA00143"/>
<dbReference type="GO" id="GO:0004842">
    <property type="term" value="F:ubiquitin-protein transferase activity"/>
    <property type="evidence" value="ECO:0007669"/>
    <property type="project" value="InterPro"/>
</dbReference>
<dbReference type="PANTHER" id="PTHR46573">
    <property type="entry name" value="WD REPEAT, SAM AND U-BOX DOMAIN-CONTAINING PROTEIN 1"/>
    <property type="match status" value="1"/>
</dbReference>
<proteinExistence type="predicted"/>
<evidence type="ECO:0000313" key="3">
    <source>
        <dbReference type="EMBL" id="KAG2433909.1"/>
    </source>
</evidence>
<dbReference type="PROSITE" id="PS51698">
    <property type="entry name" value="U_BOX"/>
    <property type="match status" value="1"/>
</dbReference>
<dbReference type="Gene3D" id="3.30.40.10">
    <property type="entry name" value="Zinc/RING finger domain, C3HC4 (zinc finger)"/>
    <property type="match status" value="1"/>
</dbReference>
<protein>
    <recommendedName>
        <fullName evidence="2">U-box domain-containing protein</fullName>
    </recommendedName>
</protein>
<dbReference type="PANTHER" id="PTHR46573:SF2">
    <property type="entry name" value="U-BOX DOMAIN-CONTAINING PROTEIN"/>
    <property type="match status" value="1"/>
</dbReference>
<evidence type="ECO:0000259" key="2">
    <source>
        <dbReference type="PROSITE" id="PS51698"/>
    </source>
</evidence>
<sequence length="488" mass="49142">MTAGGALSHSSSLRGPRGSVSAAADIPDDAEWLESPSDLICPITHELFVEPVINAAGQVYERAAIEKALATKLVDPISNLPLPTASLTTVWPMKSKAAAYRERAVQGCIAQVCRASCRAPVRYLRRAAELAAGALAGVPHGGAVLGVAGLTPEVVDYVLTHPSSIYDFPALSRFAASLVGCGQRERAAALYTQLLQLAGDTSQQVEALQGLLESWGFGSSAGGGAGDCCGGEEEEPDEQQLVERLAALACAADGQGDSGYRPARFVGVLLAAGLPEELVLRFCERILGSSCSSAAGGGGAFGGSSTNLANGGGAGAGALCGGGGPGGAGAHALSASTSGRLRPSQSVEVGAPGWAGGAGPAGHGAAVGSAGNAELLYVYTLLRCGRLEAAVDALRRQFPGPGAGGVGDKAGGAGGHRFSGSGDGDIAVLGDVAGAGGRGRFWRRRQNIQRVVCSAVYGVVALTNCKWPLARLLKVASVLLLLNPQQPR</sequence>
<evidence type="ECO:0000313" key="4">
    <source>
        <dbReference type="Proteomes" id="UP000650467"/>
    </source>
</evidence>
<name>A0A835T4X6_CHLIN</name>
<dbReference type="InterPro" id="IPR013083">
    <property type="entry name" value="Znf_RING/FYVE/PHD"/>
</dbReference>
<feature type="domain" description="U-box" evidence="2">
    <location>
        <begin position="34"/>
        <end position="107"/>
    </location>
</feature>
<dbReference type="GO" id="GO:0016567">
    <property type="term" value="P:protein ubiquitination"/>
    <property type="evidence" value="ECO:0007669"/>
    <property type="project" value="UniProtKB-UniPathway"/>
</dbReference>
<dbReference type="SUPFAM" id="SSF57850">
    <property type="entry name" value="RING/U-box"/>
    <property type="match status" value="1"/>
</dbReference>
<evidence type="ECO:0000256" key="1">
    <source>
        <dbReference type="SAM" id="MobiDB-lite"/>
    </source>
</evidence>
<dbReference type="InterPro" id="IPR003613">
    <property type="entry name" value="Ubox_domain"/>
</dbReference>
<dbReference type="EMBL" id="JAEHOC010000018">
    <property type="protein sequence ID" value="KAG2433909.1"/>
    <property type="molecule type" value="Genomic_DNA"/>
</dbReference>
<dbReference type="Proteomes" id="UP000650467">
    <property type="component" value="Unassembled WGS sequence"/>
</dbReference>
<dbReference type="AlphaFoldDB" id="A0A835T4X6"/>
<organism evidence="3 4">
    <name type="scientific">Chlamydomonas incerta</name>
    <dbReference type="NCBI Taxonomy" id="51695"/>
    <lineage>
        <taxon>Eukaryota</taxon>
        <taxon>Viridiplantae</taxon>
        <taxon>Chlorophyta</taxon>
        <taxon>core chlorophytes</taxon>
        <taxon>Chlorophyceae</taxon>
        <taxon>CS clade</taxon>
        <taxon>Chlamydomonadales</taxon>
        <taxon>Chlamydomonadaceae</taxon>
        <taxon>Chlamydomonas</taxon>
    </lineage>
</organism>
<reference evidence="3" key="1">
    <citation type="journal article" date="2020" name="bioRxiv">
        <title>Comparative genomics of Chlamydomonas.</title>
        <authorList>
            <person name="Craig R.J."/>
            <person name="Hasan A.R."/>
            <person name="Ness R.W."/>
            <person name="Keightley P.D."/>
        </authorList>
    </citation>
    <scope>NUCLEOTIDE SEQUENCE</scope>
    <source>
        <strain evidence="3">SAG 7.73</strain>
    </source>
</reference>
<gene>
    <name evidence="3" type="ORF">HXX76_008261</name>
</gene>
<comment type="caution">
    <text evidence="3">The sequence shown here is derived from an EMBL/GenBank/DDBJ whole genome shotgun (WGS) entry which is preliminary data.</text>
</comment>
<feature type="region of interest" description="Disordered" evidence="1">
    <location>
        <begin position="1"/>
        <end position="22"/>
    </location>
</feature>